<evidence type="ECO:0000256" key="1">
    <source>
        <dbReference type="ARBA" id="ARBA00009136"/>
    </source>
</evidence>
<accession>A0A9W6ZJP1</accession>
<keyword evidence="3" id="KW-0064">Aspartyl protease</keyword>
<reference evidence="8" key="1">
    <citation type="journal article" date="2023" name="Commun. Biol.">
        <title>Genome analysis of Parmales, the sister group of diatoms, reveals the evolutionary specialization of diatoms from phago-mixotrophs to photoautotrophs.</title>
        <authorList>
            <person name="Ban H."/>
            <person name="Sato S."/>
            <person name="Yoshikawa S."/>
            <person name="Yamada K."/>
            <person name="Nakamura Y."/>
            <person name="Ichinomiya M."/>
            <person name="Sato N."/>
            <person name="Blanc-Mathieu R."/>
            <person name="Endo H."/>
            <person name="Kuwata A."/>
            <person name="Ogata H."/>
        </authorList>
    </citation>
    <scope>NUCLEOTIDE SEQUENCE [LARGE SCALE GENOMIC DNA]</scope>
    <source>
        <strain evidence="8">NIES 3701</strain>
    </source>
</reference>
<dbReference type="GO" id="GO:0004190">
    <property type="term" value="F:aspartic-type endopeptidase activity"/>
    <property type="evidence" value="ECO:0007669"/>
    <property type="project" value="UniProtKB-KW"/>
</dbReference>
<dbReference type="PANTHER" id="PTHR12917:SF1">
    <property type="entry name" value="AT13091P"/>
    <property type="match status" value="1"/>
</dbReference>
<sequence length="452" mass="48510">MADITITILNAQTNATEAITLPPATEISFLKELAAPLVNASPSDPILYENRELSSGTLASNNVVSGSILSVGSAVSPPAPPPAAAPAAAPTLDFSALLAGAGVPDPLLAAPAPAPAPAPVPSFGNPLAFAAAAPQGPVSFDGMNLDQLAQSNPNPAHFVQLLLSDKHLNCLKELRFHNPRIAADIEAKRSDLNSAKQVWQAHLVKSSISGSFRQNTAMAKEREMEQRLRTNPMDEEANKYFGEKIRLKNVDEQYREMMESFPEAMGRVLMLYIKAKINGKDQVAFVDSGAQMTVMSYKCAEKLGILHLVDERFAGVAVGVGESKILGKVHLADIEIEGCTFQMTVTVMDDNKGLGDKNMDFLLGLDMLKRHRCSVNLASNTLDFSTGNISTPFLQEYQLDQSKGGTRGFDPDKSNKEIEDAIANSLKDDKKEDDGEGDGTTPMEGTEDSKNP</sequence>
<dbReference type="EMBL" id="BRXY01000019">
    <property type="protein sequence ID" value="GMH53461.1"/>
    <property type="molecule type" value="Genomic_DNA"/>
</dbReference>
<dbReference type="PANTHER" id="PTHR12917">
    <property type="entry name" value="ASPARTYL PROTEASE DDI-RELATED"/>
    <property type="match status" value="1"/>
</dbReference>
<comment type="caution">
    <text evidence="7">The sequence shown here is derived from an EMBL/GenBank/DDBJ whole genome shotgun (WGS) entry which is preliminary data.</text>
</comment>
<gene>
    <name evidence="7" type="ORF">TrST_g1294</name>
</gene>
<name>A0A9W6ZJP1_9STRA</name>
<dbReference type="InterPro" id="IPR021109">
    <property type="entry name" value="Peptidase_aspartic_dom_sf"/>
</dbReference>
<dbReference type="Gene3D" id="2.40.70.10">
    <property type="entry name" value="Acid Proteases"/>
    <property type="match status" value="1"/>
</dbReference>
<evidence type="ECO:0000313" key="8">
    <source>
        <dbReference type="Proteomes" id="UP001165085"/>
    </source>
</evidence>
<protein>
    <recommendedName>
        <fullName evidence="6">Aspartic peptidase DDI1-type domain-containing protein</fullName>
    </recommendedName>
</protein>
<keyword evidence="8" id="KW-1185">Reference proteome</keyword>
<dbReference type="AlphaFoldDB" id="A0A9W6ZJP1"/>
<evidence type="ECO:0000256" key="5">
    <source>
        <dbReference type="SAM" id="MobiDB-lite"/>
    </source>
</evidence>
<keyword evidence="4" id="KW-0378">Hydrolase</keyword>
<organism evidence="7 8">
    <name type="scientific">Triparma strigata</name>
    <dbReference type="NCBI Taxonomy" id="1606541"/>
    <lineage>
        <taxon>Eukaryota</taxon>
        <taxon>Sar</taxon>
        <taxon>Stramenopiles</taxon>
        <taxon>Ochrophyta</taxon>
        <taxon>Bolidophyceae</taxon>
        <taxon>Parmales</taxon>
        <taxon>Triparmaceae</taxon>
        <taxon>Triparma</taxon>
    </lineage>
</organism>
<evidence type="ECO:0000259" key="6">
    <source>
        <dbReference type="Pfam" id="PF09668"/>
    </source>
</evidence>
<dbReference type="Pfam" id="PF09668">
    <property type="entry name" value="Asp_protease"/>
    <property type="match status" value="1"/>
</dbReference>
<comment type="similarity">
    <text evidence="1">Belongs to the DDI1 family.</text>
</comment>
<dbReference type="CDD" id="cd05479">
    <property type="entry name" value="RP_DDI"/>
    <property type="match status" value="1"/>
</dbReference>
<dbReference type="InterPro" id="IPR019103">
    <property type="entry name" value="Peptidase_aspartic_DDI1-type"/>
</dbReference>
<feature type="compositionally biased region" description="Basic and acidic residues" evidence="5">
    <location>
        <begin position="409"/>
        <end position="419"/>
    </location>
</feature>
<dbReference type="OrthoDB" id="196233at2759"/>
<dbReference type="SUPFAM" id="SSF50630">
    <property type="entry name" value="Acid proteases"/>
    <property type="match status" value="1"/>
</dbReference>
<keyword evidence="2" id="KW-0645">Protease</keyword>
<feature type="domain" description="Aspartic peptidase DDI1-type" evidence="6">
    <location>
        <begin position="262"/>
        <end position="376"/>
    </location>
</feature>
<dbReference type="Proteomes" id="UP001165085">
    <property type="component" value="Unassembled WGS sequence"/>
</dbReference>
<evidence type="ECO:0000313" key="7">
    <source>
        <dbReference type="EMBL" id="GMH53461.1"/>
    </source>
</evidence>
<evidence type="ECO:0000256" key="4">
    <source>
        <dbReference type="ARBA" id="ARBA00022801"/>
    </source>
</evidence>
<feature type="region of interest" description="Disordered" evidence="5">
    <location>
        <begin position="401"/>
        <end position="452"/>
    </location>
</feature>
<evidence type="ECO:0000256" key="3">
    <source>
        <dbReference type="ARBA" id="ARBA00022750"/>
    </source>
</evidence>
<proteinExistence type="inferred from homology"/>
<evidence type="ECO:0000256" key="2">
    <source>
        <dbReference type="ARBA" id="ARBA00022670"/>
    </source>
</evidence>
<dbReference type="GO" id="GO:0006508">
    <property type="term" value="P:proteolysis"/>
    <property type="evidence" value="ECO:0007669"/>
    <property type="project" value="UniProtKB-KW"/>
</dbReference>